<dbReference type="EMBL" id="MDCO01000011">
    <property type="protein sequence ID" value="OEJ14249.1"/>
    <property type="molecule type" value="Genomic_DNA"/>
</dbReference>
<sequence>MKKIILLGLIFVNILYAEPDGYYQKIPYYEMDCIKPLIDNIYDVRGGIKNSRENNFSEFFFKIIHDYEEDLTIEKLNECNKYIISITETAFEYDYIIENIYIDHDLMMVKLINSS</sequence>
<dbReference type="RefSeq" id="WP_069726733.1">
    <property type="nucleotide sequence ID" value="NZ_MDCO01000011.1"/>
</dbReference>
<reference evidence="1 2" key="1">
    <citation type="submission" date="2016-08" db="EMBL/GenBank/DDBJ databases">
        <title>Characterization and recognition of Brachyspira hampsonii sp. nov., a novel intestinal spirochete that is pathogenic to pigs.</title>
        <authorList>
            <person name="Mirajkar N."/>
            <person name="La T."/>
            <person name="Phillips N."/>
            <person name="Hampson D."/>
            <person name="Gebhart C."/>
        </authorList>
    </citation>
    <scope>NUCLEOTIDE SEQUENCE [LARGE SCALE GENOMIC DNA]</scope>
    <source>
        <strain evidence="1 2">P280/1</strain>
    </source>
</reference>
<dbReference type="Proteomes" id="UP000095247">
    <property type="component" value="Unassembled WGS sequence"/>
</dbReference>
<dbReference type="AlphaFoldDB" id="A0A1E5NDK3"/>
<accession>A0A1E5NDK3</accession>
<proteinExistence type="predicted"/>
<name>A0A1E5NDK3_9SPIR</name>
<evidence type="ECO:0000313" key="1">
    <source>
        <dbReference type="EMBL" id="OEJ14249.1"/>
    </source>
</evidence>
<evidence type="ECO:0000313" key="2">
    <source>
        <dbReference type="Proteomes" id="UP000095247"/>
    </source>
</evidence>
<comment type="caution">
    <text evidence="1">The sequence shown here is derived from an EMBL/GenBank/DDBJ whole genome shotgun (WGS) entry which is preliminary data.</text>
</comment>
<gene>
    <name evidence="1" type="ORF">BFL38_05620</name>
</gene>
<organism evidence="1 2">
    <name type="scientific">Brachyspira hampsonii</name>
    <dbReference type="NCBI Taxonomy" id="1287055"/>
    <lineage>
        <taxon>Bacteria</taxon>
        <taxon>Pseudomonadati</taxon>
        <taxon>Spirochaetota</taxon>
        <taxon>Spirochaetia</taxon>
        <taxon>Brachyspirales</taxon>
        <taxon>Brachyspiraceae</taxon>
        <taxon>Brachyspira</taxon>
    </lineage>
</organism>
<protein>
    <submittedName>
        <fullName evidence="1">Uncharacterized protein</fullName>
    </submittedName>
</protein>